<dbReference type="EMBL" id="NBZD01000003">
    <property type="protein sequence ID" value="PNH18274.1"/>
    <property type="molecule type" value="Genomic_DNA"/>
</dbReference>
<dbReference type="InterPro" id="IPR015991">
    <property type="entry name" value="TatD/YcfH-like"/>
</dbReference>
<dbReference type="CDD" id="cd01310">
    <property type="entry name" value="TatD_DNAse"/>
    <property type="match status" value="1"/>
</dbReference>
<evidence type="ECO:0000256" key="3">
    <source>
        <dbReference type="PIRSR" id="PIRSR005902-1"/>
    </source>
</evidence>
<dbReference type="Pfam" id="PF01026">
    <property type="entry name" value="TatD_DNase"/>
    <property type="match status" value="1"/>
</dbReference>
<dbReference type="GO" id="GO:0046872">
    <property type="term" value="F:metal ion binding"/>
    <property type="evidence" value="ECO:0007669"/>
    <property type="project" value="UniProtKB-KW"/>
</dbReference>
<feature type="binding site" evidence="3">
    <location>
        <position position="235"/>
    </location>
    <ligand>
        <name>a divalent metal cation</name>
        <dbReference type="ChEBI" id="CHEBI:60240"/>
        <label>1</label>
    </ligand>
</feature>
<dbReference type="OMA" id="HTHLDMQ"/>
<dbReference type="GO" id="GO:0004536">
    <property type="term" value="F:DNA nuclease activity"/>
    <property type="evidence" value="ECO:0007669"/>
    <property type="project" value="InterPro"/>
</dbReference>
<dbReference type="Gene3D" id="3.20.20.140">
    <property type="entry name" value="Metal-dependent hydrolases"/>
    <property type="match status" value="1"/>
</dbReference>
<name>A0A2J8B0H4_9FIRM</name>
<feature type="binding site" evidence="3">
    <location>
        <position position="120"/>
    </location>
    <ligand>
        <name>a divalent metal cation</name>
        <dbReference type="ChEBI" id="CHEBI:60240"/>
        <label>1</label>
    </ligand>
</feature>
<feature type="binding site" evidence="3">
    <location>
        <position position="34"/>
    </location>
    <ligand>
        <name>a divalent metal cation</name>
        <dbReference type="ChEBI" id="CHEBI:60240"/>
        <label>1</label>
    </ligand>
</feature>
<evidence type="ECO:0000313" key="5">
    <source>
        <dbReference type="EMBL" id="PNH18274.1"/>
    </source>
</evidence>
<feature type="binding site" evidence="3">
    <location>
        <position position="185"/>
    </location>
    <ligand>
        <name>a divalent metal cation</name>
        <dbReference type="ChEBI" id="CHEBI:60240"/>
        <label>2</label>
    </ligand>
</feature>
<dbReference type="SUPFAM" id="SSF51556">
    <property type="entry name" value="Metallo-dependent hydrolases"/>
    <property type="match status" value="1"/>
</dbReference>
<feature type="binding site" evidence="3">
    <location>
        <position position="32"/>
    </location>
    <ligand>
        <name>a divalent metal cation</name>
        <dbReference type="ChEBI" id="CHEBI:60240"/>
        <label>1</label>
    </ligand>
</feature>
<reference evidence="6" key="1">
    <citation type="submission" date="2017-04" db="EMBL/GenBank/DDBJ databases">
        <authorList>
            <person name="Bumgarner R.E."/>
            <person name="Fredricks D.N."/>
            <person name="Srinivasan S."/>
        </authorList>
    </citation>
    <scope>NUCLEOTIDE SEQUENCE [LARGE SCALE GENOMIC DNA]</scope>
    <source>
        <strain evidence="6">KA00405</strain>
    </source>
</reference>
<dbReference type="PANTHER" id="PTHR46124">
    <property type="entry name" value="D-AMINOACYL-TRNA DEACYLASE"/>
    <property type="match status" value="1"/>
</dbReference>
<dbReference type="PANTHER" id="PTHR46124:SF2">
    <property type="entry name" value="D-AMINOACYL-TRNA DEACYLASE"/>
    <property type="match status" value="1"/>
</dbReference>
<keyword evidence="2 5" id="KW-0378">Hydrolase</keyword>
<proteinExistence type="predicted"/>
<dbReference type="Proteomes" id="UP000236394">
    <property type="component" value="Unassembled WGS sequence"/>
</dbReference>
<dbReference type="PROSITE" id="PS01091">
    <property type="entry name" value="TATD_3"/>
    <property type="match status" value="1"/>
</dbReference>
<accession>A0A2J8B0H4</accession>
<sequence>MLLMQTSEQKGLGESAPDDLNRRNPVEWYDTHTHLNDEAFADDASTACARAKLAGVNTMNIIGYDLPSSLRAIELAENLRQYAAVGIHPHDASTWNDSAREQMRAWLKNAVALRIVAVGEIGLDYYYDNSPRECQRRAFAAQLRLAYEFDLPVVIHDREAHADTYELLCQAKVDGYLRDIPGVLHCYSGSVEMAEKFLALGFYLGIDGPLTFKNAKVPLAVVAAVPSDRLLLETDCPYLTPVPYRGHRNEPSYIPLIGAKVAEIRQCPLEQIAATTTANAKKLFNI</sequence>
<dbReference type="RefSeq" id="WP_012992865.1">
    <property type="nucleotide sequence ID" value="NZ_NBZD01000003.1"/>
</dbReference>
<dbReference type="FunFam" id="3.20.20.140:FF:000005">
    <property type="entry name" value="TatD family hydrolase"/>
    <property type="match status" value="1"/>
</dbReference>
<dbReference type="PIRSF" id="PIRSF005902">
    <property type="entry name" value="DNase_TatD"/>
    <property type="match status" value="1"/>
</dbReference>
<comment type="caution">
    <text evidence="5">The sequence shown here is derived from an EMBL/GenBank/DDBJ whole genome shotgun (WGS) entry which is preliminary data.</text>
</comment>
<protein>
    <submittedName>
        <fullName evidence="5">Hydrolase TatD</fullName>
    </submittedName>
</protein>
<evidence type="ECO:0000256" key="4">
    <source>
        <dbReference type="SAM" id="MobiDB-lite"/>
    </source>
</evidence>
<evidence type="ECO:0000256" key="2">
    <source>
        <dbReference type="ARBA" id="ARBA00022801"/>
    </source>
</evidence>
<dbReference type="GO" id="GO:0016788">
    <property type="term" value="F:hydrolase activity, acting on ester bonds"/>
    <property type="evidence" value="ECO:0007669"/>
    <property type="project" value="InterPro"/>
</dbReference>
<evidence type="ECO:0000313" key="6">
    <source>
        <dbReference type="Proteomes" id="UP000236394"/>
    </source>
</evidence>
<dbReference type="InterPro" id="IPR018228">
    <property type="entry name" value="DNase_TatD-rel_CS"/>
</dbReference>
<organism evidence="5 6">
    <name type="scientific">Mageeibacillus indolicus</name>
    <dbReference type="NCBI Taxonomy" id="884684"/>
    <lineage>
        <taxon>Bacteria</taxon>
        <taxon>Bacillati</taxon>
        <taxon>Bacillota</taxon>
        <taxon>Clostridia</taxon>
        <taxon>Eubacteriales</taxon>
        <taxon>Oscillospiraceae</taxon>
        <taxon>Mageeibacillus</taxon>
    </lineage>
</organism>
<evidence type="ECO:0000256" key="1">
    <source>
        <dbReference type="ARBA" id="ARBA00022723"/>
    </source>
</evidence>
<dbReference type="AlphaFoldDB" id="A0A2J8B0H4"/>
<gene>
    <name evidence="5" type="ORF">B7R76_05370</name>
</gene>
<feature type="binding site" evidence="3">
    <location>
        <position position="156"/>
    </location>
    <ligand>
        <name>a divalent metal cation</name>
        <dbReference type="ChEBI" id="CHEBI:60240"/>
        <label>2</label>
    </ligand>
</feature>
<dbReference type="InterPro" id="IPR032466">
    <property type="entry name" value="Metal_Hydrolase"/>
</dbReference>
<dbReference type="GO" id="GO:0005829">
    <property type="term" value="C:cytosol"/>
    <property type="evidence" value="ECO:0007669"/>
    <property type="project" value="TreeGrafter"/>
</dbReference>
<dbReference type="InterPro" id="IPR001130">
    <property type="entry name" value="TatD-like"/>
</dbReference>
<keyword evidence="1 3" id="KW-0479">Metal-binding</keyword>
<dbReference type="NCBIfam" id="TIGR00010">
    <property type="entry name" value="YchF/TatD family DNA exonuclease"/>
    <property type="match status" value="1"/>
</dbReference>
<feature type="region of interest" description="Disordered" evidence="4">
    <location>
        <begin position="1"/>
        <end position="24"/>
    </location>
</feature>